<dbReference type="Proteomes" id="UP000190951">
    <property type="component" value="Chromosome"/>
</dbReference>
<dbReference type="PANTHER" id="PTHR45453">
    <property type="entry name" value="PHOSPHATE REGULON SENSOR PROTEIN PHOR"/>
    <property type="match status" value="1"/>
</dbReference>
<dbReference type="SMART" id="SM00387">
    <property type="entry name" value="HATPase_c"/>
    <property type="match status" value="1"/>
</dbReference>
<comment type="subcellular location">
    <subcellularLocation>
        <location evidence="2">Membrane</location>
    </subcellularLocation>
</comment>
<dbReference type="Gene3D" id="1.10.287.130">
    <property type="match status" value="1"/>
</dbReference>
<dbReference type="PRINTS" id="PR00344">
    <property type="entry name" value="BCTRLSENSOR"/>
</dbReference>
<sequence length="471" mass="54844">MRRKSSSYIKITSLFTKSIVLILVIIFIVDMLTMIRLTEYRPTLTQDPAQFTNDIGKYIKVKDAKPYIDERGKNILKEQNAWIQIVDNKLEEEYSYKKPKNVPIKYSPIEFVHVYKYDTVNSTLFIGEKSFEGQNKFSYFIGFPINKIAKYNLEYNPHNLKEIIGGGILIILAINLIIILIFGYVYFARKIGKPLEKVLIYIEKLSSGNYKINEKEKGIYKYVFKNLNVLSKVLMDNRDRKKKIDQLRDQWISSISHDMKTPLSSIKGFSEILKDDDYEFAKDEIIDYAGIIYDKALYMEELINDLNFSYKLRNNCITINKKKVYFSKWLNNITYTLHSSPEFKDRNVKISNIDENIVINIDELMMKRAFVNIITNFLMYNDNNSIIEIFVEKSEEFIKVGIKDNGKGIPEKDIDHIFERYYRGTNTTSNSKGSGLGMAIANDIIKLHDGVCNVKSKEGEGTEFTVFLKEN</sequence>
<organism evidence="8 9">
    <name type="scientific">Clostridium felsineum</name>
    <dbReference type="NCBI Taxonomy" id="36839"/>
    <lineage>
        <taxon>Bacteria</taxon>
        <taxon>Bacillati</taxon>
        <taxon>Bacillota</taxon>
        <taxon>Clostridia</taxon>
        <taxon>Eubacteriales</taxon>
        <taxon>Clostridiaceae</taxon>
        <taxon>Clostridium</taxon>
    </lineage>
</organism>
<dbReference type="STRING" id="84029.CROST_44530"/>
<dbReference type="InterPro" id="IPR004358">
    <property type="entry name" value="Sig_transdc_His_kin-like_C"/>
</dbReference>
<dbReference type="EC" id="2.7.13.3" evidence="3"/>
<comment type="catalytic activity">
    <reaction evidence="1">
        <text>ATP + protein L-histidine = ADP + protein N-phospho-L-histidine.</text>
        <dbReference type="EC" id="2.7.13.3"/>
    </reaction>
</comment>
<dbReference type="AlphaFoldDB" id="A0A1S8LP82"/>
<dbReference type="InterPro" id="IPR050351">
    <property type="entry name" value="BphY/WalK/GraS-like"/>
</dbReference>
<dbReference type="EMBL" id="CP096983">
    <property type="protein sequence ID" value="URZ09869.1"/>
    <property type="molecule type" value="Genomic_DNA"/>
</dbReference>
<evidence type="ECO:0000256" key="7">
    <source>
        <dbReference type="ARBA" id="ARBA00023012"/>
    </source>
</evidence>
<keyword evidence="5 8" id="KW-0808">Transferase</keyword>
<dbReference type="InterPro" id="IPR005467">
    <property type="entry name" value="His_kinase_dom"/>
</dbReference>
<reference evidence="8 9" key="1">
    <citation type="submission" date="2022-04" db="EMBL/GenBank/DDBJ databases">
        <title>Genome sequence of C. roseum typestrain.</title>
        <authorList>
            <person name="Poehlein A."/>
            <person name="Schoch T."/>
            <person name="Duerre P."/>
            <person name="Daniel R."/>
        </authorList>
    </citation>
    <scope>NUCLEOTIDE SEQUENCE [LARGE SCALE GENOMIC DNA]</scope>
    <source>
        <strain evidence="8 9">DSM 7320</strain>
    </source>
</reference>
<dbReference type="Pfam" id="PF00512">
    <property type="entry name" value="HisKA"/>
    <property type="match status" value="1"/>
</dbReference>
<evidence type="ECO:0000313" key="9">
    <source>
        <dbReference type="Proteomes" id="UP000190951"/>
    </source>
</evidence>
<dbReference type="CDD" id="cd00075">
    <property type="entry name" value="HATPase"/>
    <property type="match status" value="1"/>
</dbReference>
<dbReference type="SMART" id="SM00388">
    <property type="entry name" value="HisKA"/>
    <property type="match status" value="1"/>
</dbReference>
<protein>
    <recommendedName>
        <fullName evidence="3">histidine kinase</fullName>
        <ecNumber evidence="3">2.7.13.3</ecNumber>
    </recommendedName>
</protein>
<dbReference type="RefSeq" id="WP_077835845.1">
    <property type="nucleotide sequence ID" value="NZ_CP096983.1"/>
</dbReference>
<keyword evidence="6" id="KW-0418">Kinase</keyword>
<dbReference type="CDD" id="cd00082">
    <property type="entry name" value="HisKA"/>
    <property type="match status" value="1"/>
</dbReference>
<dbReference type="Gene3D" id="3.30.565.10">
    <property type="entry name" value="Histidine kinase-like ATPase, C-terminal domain"/>
    <property type="match status" value="1"/>
</dbReference>
<keyword evidence="7" id="KW-0902">Two-component regulatory system</keyword>
<dbReference type="InterPro" id="IPR003661">
    <property type="entry name" value="HisK_dim/P_dom"/>
</dbReference>
<evidence type="ECO:0000256" key="4">
    <source>
        <dbReference type="ARBA" id="ARBA00022553"/>
    </source>
</evidence>
<evidence type="ECO:0000256" key="2">
    <source>
        <dbReference type="ARBA" id="ARBA00004370"/>
    </source>
</evidence>
<dbReference type="Pfam" id="PF02518">
    <property type="entry name" value="HATPase_c"/>
    <property type="match status" value="1"/>
</dbReference>
<keyword evidence="9" id="KW-1185">Reference proteome</keyword>
<evidence type="ECO:0000256" key="5">
    <source>
        <dbReference type="ARBA" id="ARBA00022679"/>
    </source>
</evidence>
<dbReference type="FunFam" id="3.30.565.10:FF:000006">
    <property type="entry name" value="Sensor histidine kinase WalK"/>
    <property type="match status" value="1"/>
</dbReference>
<accession>A0A1S8LP82</accession>
<dbReference type="KEGG" id="crw:CROST_005720"/>
<dbReference type="SUPFAM" id="SSF55874">
    <property type="entry name" value="ATPase domain of HSP90 chaperone/DNA topoisomerase II/histidine kinase"/>
    <property type="match status" value="1"/>
</dbReference>
<name>A0A1S8LP82_9CLOT</name>
<dbReference type="GO" id="GO:0005886">
    <property type="term" value="C:plasma membrane"/>
    <property type="evidence" value="ECO:0007669"/>
    <property type="project" value="TreeGrafter"/>
</dbReference>
<dbReference type="InterPro" id="IPR003594">
    <property type="entry name" value="HATPase_dom"/>
</dbReference>
<dbReference type="GO" id="GO:0004721">
    <property type="term" value="F:phosphoprotein phosphatase activity"/>
    <property type="evidence" value="ECO:0007669"/>
    <property type="project" value="TreeGrafter"/>
</dbReference>
<dbReference type="GO" id="GO:0000155">
    <property type="term" value="F:phosphorelay sensor kinase activity"/>
    <property type="evidence" value="ECO:0007669"/>
    <property type="project" value="InterPro"/>
</dbReference>
<evidence type="ECO:0000256" key="6">
    <source>
        <dbReference type="ARBA" id="ARBA00022777"/>
    </source>
</evidence>
<dbReference type="GO" id="GO:0016036">
    <property type="term" value="P:cellular response to phosphate starvation"/>
    <property type="evidence" value="ECO:0007669"/>
    <property type="project" value="TreeGrafter"/>
</dbReference>
<evidence type="ECO:0000256" key="3">
    <source>
        <dbReference type="ARBA" id="ARBA00012438"/>
    </source>
</evidence>
<keyword evidence="4" id="KW-0597">Phosphoprotein</keyword>
<dbReference type="PANTHER" id="PTHR45453:SF1">
    <property type="entry name" value="PHOSPHATE REGULON SENSOR PROTEIN PHOR"/>
    <property type="match status" value="1"/>
</dbReference>
<evidence type="ECO:0000313" key="8">
    <source>
        <dbReference type="EMBL" id="URZ09869.1"/>
    </source>
</evidence>
<dbReference type="SUPFAM" id="SSF47384">
    <property type="entry name" value="Homodimeric domain of signal transducing histidine kinase"/>
    <property type="match status" value="1"/>
</dbReference>
<dbReference type="InterPro" id="IPR036890">
    <property type="entry name" value="HATPase_C_sf"/>
</dbReference>
<dbReference type="InterPro" id="IPR036097">
    <property type="entry name" value="HisK_dim/P_sf"/>
</dbReference>
<evidence type="ECO:0000256" key="1">
    <source>
        <dbReference type="ARBA" id="ARBA00000085"/>
    </source>
</evidence>
<dbReference type="PROSITE" id="PS50109">
    <property type="entry name" value="HIS_KIN"/>
    <property type="match status" value="1"/>
</dbReference>
<gene>
    <name evidence="8" type="primary">sasA_4</name>
    <name evidence="8" type="ORF">CROST_005720</name>
</gene>
<proteinExistence type="predicted"/>